<evidence type="ECO:0000313" key="2">
    <source>
        <dbReference type="EMBL" id="NIE46470.1"/>
    </source>
</evidence>
<evidence type="ECO:0000256" key="1">
    <source>
        <dbReference type="SAM" id="SignalP"/>
    </source>
</evidence>
<sequence length="104" mass="11658">MKVYILASWLLLLFVCQSSASDLDICRDTDAGIDVFFRCVRQVGKLKLKEALDTIKKENGCDSDPCLVHSLCANGDLVTELRKHMPEMEVNELIGLKQRCGINN</sequence>
<accession>A0A6G5A8H9</accession>
<evidence type="ECO:0000313" key="3">
    <source>
        <dbReference type="EMBL" id="NOV33142.1"/>
    </source>
</evidence>
<feature type="chain" id="PRO_5036175372" evidence="1">
    <location>
        <begin position="21"/>
        <end position="104"/>
    </location>
</feature>
<reference evidence="3" key="1">
    <citation type="submission" date="2019-09" db="EMBL/GenBank/DDBJ databases">
        <title>Organ-specific transcriptomic study of the physiology of the cattle tick, Rhipicephalus microplus.</title>
        <authorList>
            <person name="Tirloni L."/>
            <person name="Braz G."/>
            <person name="Gandara A.C.P."/>
            <person name="Sabadin G.A."/>
            <person name="da Silva R.M."/>
            <person name="Guizzo M.G."/>
            <person name="Machado J.A."/>
            <person name="Costa E.P."/>
            <person name="Gomes H.F."/>
            <person name="Moraes J."/>
            <person name="Mota M.B.S."/>
            <person name="Mesquita R.D."/>
            <person name="Alvarenga P.H."/>
            <person name="Alves F."/>
            <person name="Seixas A."/>
            <person name="da Fonseca R.N."/>
            <person name="Fogaca A."/>
            <person name="Logullo C."/>
            <person name="Tanaka A."/>
            <person name="Daffre S."/>
            <person name="Termignoni C."/>
            <person name="Vaz I.S.Jr."/>
            <person name="Oliveira P.L."/>
            <person name="Ribeiro J.M."/>
        </authorList>
    </citation>
    <scope>NUCLEOTIDE SEQUENCE</scope>
    <source>
        <strain evidence="3">Porto Alegre</strain>
    </source>
</reference>
<dbReference type="AlphaFoldDB" id="A0A6G5A8H9"/>
<reference evidence="2" key="2">
    <citation type="submission" date="2020-03" db="EMBL/GenBank/DDBJ databases">
        <title>A transcriptome and proteome of the tick Rhipicephalus microplus shaped by the genetic composition of its hosts and developmental stage.</title>
        <authorList>
            <person name="Garcia G.R."/>
            <person name="Ribeiro J.M.C."/>
            <person name="Maruyama S.R."/>
            <person name="Gardinasse L.G."/>
            <person name="Nelson K."/>
            <person name="Ferreira B.R."/>
            <person name="Andrade T.G."/>
            <person name="Santos I.K.F.M."/>
        </authorList>
    </citation>
    <scope>NUCLEOTIDE SEQUENCE</scope>
    <source>
        <strain evidence="2">NSGR</strain>
        <tissue evidence="2">Salivary glands</tissue>
    </source>
</reference>
<dbReference type="EMBL" id="GHWJ01000405">
    <property type="protein sequence ID" value="NOV33142.1"/>
    <property type="molecule type" value="Transcribed_RNA"/>
</dbReference>
<protein>
    <submittedName>
        <fullName evidence="2 3">Putative microplusin</fullName>
    </submittedName>
</protein>
<organism evidence="2">
    <name type="scientific">Rhipicephalus microplus</name>
    <name type="common">Cattle tick</name>
    <name type="synonym">Boophilus microplus</name>
    <dbReference type="NCBI Taxonomy" id="6941"/>
    <lineage>
        <taxon>Eukaryota</taxon>
        <taxon>Metazoa</taxon>
        <taxon>Ecdysozoa</taxon>
        <taxon>Arthropoda</taxon>
        <taxon>Chelicerata</taxon>
        <taxon>Arachnida</taxon>
        <taxon>Acari</taxon>
        <taxon>Parasitiformes</taxon>
        <taxon>Ixodida</taxon>
        <taxon>Ixodoidea</taxon>
        <taxon>Ixodidae</taxon>
        <taxon>Rhipicephalinae</taxon>
        <taxon>Rhipicephalus</taxon>
        <taxon>Boophilus</taxon>
    </lineage>
</organism>
<feature type="signal peptide" evidence="1">
    <location>
        <begin position="1"/>
        <end position="20"/>
    </location>
</feature>
<name>A0A6G5A8H9_RHIMP</name>
<keyword evidence="1" id="KW-0732">Signal</keyword>
<proteinExistence type="predicted"/>
<dbReference type="EMBL" id="GIKN01004197">
    <property type="protein sequence ID" value="NIE46470.1"/>
    <property type="molecule type" value="Transcribed_RNA"/>
</dbReference>
<dbReference type="Gene3D" id="1.10.150.440">
    <property type="match status" value="1"/>
</dbReference>